<dbReference type="GO" id="GO:0016787">
    <property type="term" value="F:hydrolase activity"/>
    <property type="evidence" value="ECO:0007669"/>
    <property type="project" value="UniProtKB-KW"/>
</dbReference>
<organism evidence="3 4">
    <name type="scientific">Aspergillus homomorphus (strain CBS 101889)</name>
    <dbReference type="NCBI Taxonomy" id="1450537"/>
    <lineage>
        <taxon>Eukaryota</taxon>
        <taxon>Fungi</taxon>
        <taxon>Dikarya</taxon>
        <taxon>Ascomycota</taxon>
        <taxon>Pezizomycotina</taxon>
        <taxon>Eurotiomycetes</taxon>
        <taxon>Eurotiomycetidae</taxon>
        <taxon>Eurotiales</taxon>
        <taxon>Aspergillaceae</taxon>
        <taxon>Aspergillus</taxon>
        <taxon>Aspergillus subgen. Circumdati</taxon>
    </lineage>
</organism>
<keyword evidence="1" id="KW-0378">Hydrolase</keyword>
<feature type="domain" description="Alpha/beta hydrolase fold-3" evidence="2">
    <location>
        <begin position="89"/>
        <end position="297"/>
    </location>
</feature>
<dbReference type="Proteomes" id="UP000248961">
    <property type="component" value="Unassembled WGS sequence"/>
</dbReference>
<dbReference type="RefSeq" id="XP_025556965.1">
    <property type="nucleotide sequence ID" value="XM_025690179.1"/>
</dbReference>
<dbReference type="Pfam" id="PF07859">
    <property type="entry name" value="Abhydrolase_3"/>
    <property type="match status" value="1"/>
</dbReference>
<dbReference type="PANTHER" id="PTHR48081">
    <property type="entry name" value="AB HYDROLASE SUPERFAMILY PROTEIN C4A8.06C"/>
    <property type="match status" value="1"/>
</dbReference>
<reference evidence="3 4" key="1">
    <citation type="submission" date="2018-02" db="EMBL/GenBank/DDBJ databases">
        <title>The genomes of Aspergillus section Nigri reveals drivers in fungal speciation.</title>
        <authorList>
            <consortium name="DOE Joint Genome Institute"/>
            <person name="Vesth T.C."/>
            <person name="Nybo J."/>
            <person name="Theobald S."/>
            <person name="Brandl J."/>
            <person name="Frisvad J.C."/>
            <person name="Nielsen K.F."/>
            <person name="Lyhne E.K."/>
            <person name="Kogle M.E."/>
            <person name="Kuo A."/>
            <person name="Riley R."/>
            <person name="Clum A."/>
            <person name="Nolan M."/>
            <person name="Lipzen A."/>
            <person name="Salamov A."/>
            <person name="Henrissat B."/>
            <person name="Wiebenga A."/>
            <person name="De vries R.P."/>
            <person name="Grigoriev I.V."/>
            <person name="Mortensen U.H."/>
            <person name="Andersen M.R."/>
            <person name="Baker S.E."/>
        </authorList>
    </citation>
    <scope>NUCLEOTIDE SEQUENCE [LARGE SCALE GENOMIC DNA]</scope>
    <source>
        <strain evidence="3 4">CBS 101889</strain>
    </source>
</reference>
<accession>A0A395ICP6</accession>
<dbReference type="OrthoDB" id="408631at2759"/>
<dbReference type="InterPro" id="IPR029058">
    <property type="entry name" value="AB_hydrolase_fold"/>
</dbReference>
<gene>
    <name evidence="3" type="ORF">BO97DRAFT_15279</name>
</gene>
<dbReference type="AlphaFoldDB" id="A0A395ICP6"/>
<dbReference type="VEuPathDB" id="FungiDB:BO97DRAFT_15279"/>
<evidence type="ECO:0000313" key="4">
    <source>
        <dbReference type="Proteomes" id="UP000248961"/>
    </source>
</evidence>
<dbReference type="InterPro" id="IPR050300">
    <property type="entry name" value="GDXG_lipolytic_enzyme"/>
</dbReference>
<dbReference type="STRING" id="1450537.A0A395ICP6"/>
<proteinExistence type="predicted"/>
<evidence type="ECO:0000259" key="2">
    <source>
        <dbReference type="Pfam" id="PF07859"/>
    </source>
</evidence>
<name>A0A395ICP6_ASPHC</name>
<sequence>MPLSLDPAYAKAVAPAIAAVASKPKSAVHDVEARRVGITGLYESIFETFPDVPSVERTVHQFRSYDGGMISIQRYAKKDTASTAPGPAIVHAHGGGMFQGSVDLYRKVFPFQVEQSNIQIFSVDYRLAPEHPHPTPLEDCYAGLLWLHEHADEFAVDRSRIAVQGESAGGNLAAGMALLARDRGLSPPLAKQVLIYPMLDDNNTVPNPALEPFATWTYDDNMTGWTAFLGQDVVGTDKVSPYAAPARATNLEGLPPTYIDVGELDIFRDEDIAFAGRIAAANISLELHVYPGLPHVFEIYAPQCEPSLRAIANRLRFLADL</sequence>
<dbReference type="Gene3D" id="3.40.50.1820">
    <property type="entry name" value="alpha/beta hydrolase"/>
    <property type="match status" value="1"/>
</dbReference>
<protein>
    <recommendedName>
        <fullName evidence="2">Alpha/beta hydrolase fold-3 domain-containing protein</fullName>
    </recommendedName>
</protein>
<dbReference type="GeneID" id="37194468"/>
<dbReference type="SUPFAM" id="SSF53474">
    <property type="entry name" value="alpha/beta-Hydrolases"/>
    <property type="match status" value="1"/>
</dbReference>
<keyword evidence="4" id="KW-1185">Reference proteome</keyword>
<dbReference type="PANTHER" id="PTHR48081:SF8">
    <property type="entry name" value="ALPHA_BETA HYDROLASE FOLD-3 DOMAIN-CONTAINING PROTEIN-RELATED"/>
    <property type="match status" value="1"/>
</dbReference>
<evidence type="ECO:0000313" key="3">
    <source>
        <dbReference type="EMBL" id="RAL17811.1"/>
    </source>
</evidence>
<dbReference type="InterPro" id="IPR013094">
    <property type="entry name" value="AB_hydrolase_3"/>
</dbReference>
<evidence type="ECO:0000256" key="1">
    <source>
        <dbReference type="ARBA" id="ARBA00022801"/>
    </source>
</evidence>
<dbReference type="EMBL" id="KZ824267">
    <property type="protein sequence ID" value="RAL17811.1"/>
    <property type="molecule type" value="Genomic_DNA"/>
</dbReference>